<keyword evidence="6" id="KW-0694">RNA-binding</keyword>
<comment type="function">
    <text evidence="6">Decapping enzyme for NAD-capped RNAs: specifically hydrolyzes the nicotinamide adenine dinucleotide (NAD) cap from a subset of RNAs by removing the entire NAD moiety from the 5'-end of an NAD-capped RNA.</text>
</comment>
<dbReference type="GO" id="GO:0004518">
    <property type="term" value="F:nuclease activity"/>
    <property type="evidence" value="ECO:0007669"/>
    <property type="project" value="UniProtKB-KW"/>
</dbReference>
<keyword evidence="6" id="KW-0479">Metal-binding</keyword>
<evidence type="ECO:0000313" key="10">
    <source>
        <dbReference type="Proteomes" id="UP000827284"/>
    </source>
</evidence>
<protein>
    <recommendedName>
        <fullName evidence="6">Decapping nuclease</fullName>
        <ecNumber evidence="6">3.6.1.-</ecNumber>
    </recommendedName>
</protein>
<feature type="compositionally biased region" description="Polar residues" evidence="7">
    <location>
        <begin position="41"/>
        <end position="51"/>
    </location>
</feature>
<sequence length="489" mass="56076">MGPGQAPPPRPPGFPLRPQSFRPNEGQRGYPPNYPNRPRGSQQDQRTSFGPNQLPLYPLERFQVNCAPFRQPTEIGSFSYDEHRNFVMDDSQLKYYFPPDLRTTNNLSVNYEKYISRDSSVDEHIDALLDALMCIKIEEEQQHSSTPERPSITKADFICYRGMLTKIMCTPYAKNDAWEMGATLFNGTIYIEEHVSDEKRNEATSSDERHKLMSYWGYRFETICNISKPVSELRRIKTNKRTLPQQQEDETIAKAPKLDKDATHPGENSTTEDQNQNLEDAEDEFTEQIDLDDPELVGRLDGIVNTNFQYCTVARTRIGRNSIIMGAEVDCISEPKRPSHNPLSDYIELKTSRVISNARNRSTFERHKLLKFWAQSFLPGIPTIIVGFRDDDGNVVTVETFKTMEIPRLVRGKEGAWDSTVCINFLDGVLNFLRKQIVKDDPTVTYTIRWAPPFQAIEVEYAGQRRAFLTERFLKRWGHPPESAASTGG</sequence>
<comment type="catalytic activity">
    <reaction evidence="3">
        <text>a 5'-end (N(7)-methyl 5'-triphosphoguanosine)-ribonucleoside-ribonucleotide in mRNA + H2O = a (N(7)-methyl 5'-triphosphoguanosine)-nucleoside + a 5'-end phospho-ribonucleoside in mRNA + H(+)</text>
        <dbReference type="Rhea" id="RHEA:66928"/>
        <dbReference type="Rhea" id="RHEA-COMP:15692"/>
        <dbReference type="Rhea" id="RHEA-COMP:17313"/>
        <dbReference type="ChEBI" id="CHEBI:15377"/>
        <dbReference type="ChEBI" id="CHEBI:15378"/>
        <dbReference type="ChEBI" id="CHEBI:138282"/>
        <dbReference type="ChEBI" id="CHEBI:172876"/>
        <dbReference type="ChEBI" id="CHEBI:172877"/>
    </reaction>
    <physiologicalReaction direction="left-to-right" evidence="3">
        <dbReference type="Rhea" id="RHEA:66929"/>
    </physiologicalReaction>
</comment>
<keyword evidence="6" id="KW-0547">Nucleotide-binding</keyword>
<keyword evidence="6" id="KW-0539">Nucleus</keyword>
<proteinExistence type="inferred from homology"/>
<dbReference type="AlphaFoldDB" id="A0A9P3HBW4"/>
<evidence type="ECO:0000256" key="7">
    <source>
        <dbReference type="SAM" id="MobiDB-lite"/>
    </source>
</evidence>
<reference evidence="9" key="1">
    <citation type="submission" date="2021-11" db="EMBL/GenBank/DDBJ databases">
        <authorList>
            <person name="Herlambang A."/>
            <person name="Guo Y."/>
            <person name="Takashima Y."/>
            <person name="Nishizawa T."/>
        </authorList>
    </citation>
    <scope>NUCLEOTIDE SEQUENCE</scope>
    <source>
        <strain evidence="9">E1425</strain>
    </source>
</reference>
<dbReference type="GO" id="GO:0005829">
    <property type="term" value="C:cytosol"/>
    <property type="evidence" value="ECO:0007669"/>
    <property type="project" value="TreeGrafter"/>
</dbReference>
<keyword evidence="6" id="KW-0378">Hydrolase</keyword>
<evidence type="ECO:0000256" key="2">
    <source>
        <dbReference type="ARBA" id="ARBA00006562"/>
    </source>
</evidence>
<feature type="compositionally biased region" description="Low complexity" evidence="7">
    <location>
        <begin position="28"/>
        <end position="40"/>
    </location>
</feature>
<evidence type="ECO:0000256" key="6">
    <source>
        <dbReference type="RuleBase" id="RU367113"/>
    </source>
</evidence>
<feature type="compositionally biased region" description="Polar residues" evidence="7">
    <location>
        <begin position="266"/>
        <end position="278"/>
    </location>
</feature>
<dbReference type="EMBL" id="BQFW01000008">
    <property type="protein sequence ID" value="GJJ73685.1"/>
    <property type="molecule type" value="Genomic_DNA"/>
</dbReference>
<comment type="subcellular location">
    <subcellularLocation>
        <location evidence="6">Nucleus</location>
    </subcellularLocation>
</comment>
<evidence type="ECO:0000256" key="1">
    <source>
        <dbReference type="ARBA" id="ARBA00001968"/>
    </source>
</evidence>
<dbReference type="PANTHER" id="PTHR12395">
    <property type="entry name" value="DOM-3 RELATED"/>
    <property type="match status" value="1"/>
</dbReference>
<evidence type="ECO:0000256" key="4">
    <source>
        <dbReference type="ARBA" id="ARBA00044692"/>
    </source>
</evidence>
<reference evidence="9" key="2">
    <citation type="journal article" date="2022" name="Microbiol. Resour. Announc.">
        <title>Whole-Genome Sequence of Entomortierella parvispora E1425, a Mucoromycotan Fungus Associated with Burkholderiaceae-Related Endosymbiotic Bacteria.</title>
        <authorList>
            <person name="Herlambang A."/>
            <person name="Guo Y."/>
            <person name="Takashima Y."/>
            <person name="Narisawa K."/>
            <person name="Ohta H."/>
            <person name="Nishizawa T."/>
        </authorList>
    </citation>
    <scope>NUCLEOTIDE SEQUENCE</scope>
    <source>
        <strain evidence="9">E1425</strain>
    </source>
</reference>
<dbReference type="PANTHER" id="PTHR12395:SF9">
    <property type="entry name" value="DECAPPING AND EXORIBONUCLEASE PROTEIN"/>
    <property type="match status" value="1"/>
</dbReference>
<accession>A0A9P3HBW4</accession>
<keyword evidence="6" id="KW-0540">Nuclease</keyword>
<comment type="similarity">
    <text evidence="2 6">Belongs to the DXO/Dom3Z family.</text>
</comment>
<dbReference type="InterPro" id="IPR013961">
    <property type="entry name" value="RAI1"/>
</dbReference>
<evidence type="ECO:0000256" key="5">
    <source>
        <dbReference type="ARBA" id="ARBA00048124"/>
    </source>
</evidence>
<evidence type="ECO:0000256" key="3">
    <source>
        <dbReference type="ARBA" id="ARBA00044676"/>
    </source>
</evidence>
<dbReference type="EC" id="3.6.1.-" evidence="6"/>
<dbReference type="GO" id="GO:0000956">
    <property type="term" value="P:nuclear-transcribed mRNA catabolic process"/>
    <property type="evidence" value="ECO:0007669"/>
    <property type="project" value="TreeGrafter"/>
</dbReference>
<comment type="cofactor">
    <cofactor evidence="1 6">
        <name>a divalent metal cation</name>
        <dbReference type="ChEBI" id="CHEBI:60240"/>
    </cofactor>
</comment>
<dbReference type="GO" id="GO:0110155">
    <property type="term" value="P:NAD-cap decapping"/>
    <property type="evidence" value="ECO:0007669"/>
    <property type="project" value="TreeGrafter"/>
</dbReference>
<gene>
    <name evidence="9" type="ORF">EMPS_06043</name>
</gene>
<feature type="compositionally biased region" description="Pro residues" evidence="7">
    <location>
        <begin position="1"/>
        <end position="15"/>
    </location>
</feature>
<dbReference type="Proteomes" id="UP000827284">
    <property type="component" value="Unassembled WGS sequence"/>
</dbReference>
<dbReference type="InterPro" id="IPR039039">
    <property type="entry name" value="RAI1-like_fam"/>
</dbReference>
<dbReference type="GO" id="GO:0034353">
    <property type="term" value="F:mRNA 5'-diphosphatase activity"/>
    <property type="evidence" value="ECO:0007669"/>
    <property type="project" value="TreeGrafter"/>
</dbReference>
<evidence type="ECO:0000259" key="8">
    <source>
        <dbReference type="Pfam" id="PF08652"/>
    </source>
</evidence>
<keyword evidence="10" id="KW-1185">Reference proteome</keyword>
<comment type="catalytic activity">
    <reaction evidence="5">
        <text>a 5'-end NAD(+)-phospho-ribonucleoside in mRNA + H2O = a 5'-end phospho-ribonucleoside in mRNA + NAD(+) + H(+)</text>
        <dbReference type="Rhea" id="RHEA:60880"/>
        <dbReference type="Rhea" id="RHEA-COMP:15692"/>
        <dbReference type="Rhea" id="RHEA-COMP:15698"/>
        <dbReference type="ChEBI" id="CHEBI:15377"/>
        <dbReference type="ChEBI" id="CHEBI:15378"/>
        <dbReference type="ChEBI" id="CHEBI:57540"/>
        <dbReference type="ChEBI" id="CHEBI:138282"/>
        <dbReference type="ChEBI" id="CHEBI:144029"/>
    </reaction>
    <physiologicalReaction direction="left-to-right" evidence="5">
        <dbReference type="Rhea" id="RHEA:60881"/>
    </physiologicalReaction>
</comment>
<feature type="region of interest" description="Disordered" evidence="7">
    <location>
        <begin position="238"/>
        <end position="282"/>
    </location>
</feature>
<evidence type="ECO:0000313" key="9">
    <source>
        <dbReference type="EMBL" id="GJJ73685.1"/>
    </source>
</evidence>
<organism evidence="9 10">
    <name type="scientific">Entomortierella parvispora</name>
    <dbReference type="NCBI Taxonomy" id="205924"/>
    <lineage>
        <taxon>Eukaryota</taxon>
        <taxon>Fungi</taxon>
        <taxon>Fungi incertae sedis</taxon>
        <taxon>Mucoromycota</taxon>
        <taxon>Mortierellomycotina</taxon>
        <taxon>Mortierellomycetes</taxon>
        <taxon>Mortierellales</taxon>
        <taxon>Mortierellaceae</taxon>
        <taxon>Entomortierella</taxon>
    </lineage>
</organism>
<comment type="caution">
    <text evidence="9">The sequence shown here is derived from an EMBL/GenBank/DDBJ whole genome shotgun (WGS) entry which is preliminary data.</text>
</comment>
<dbReference type="OrthoDB" id="5853397at2759"/>
<dbReference type="GO" id="GO:0003723">
    <property type="term" value="F:RNA binding"/>
    <property type="evidence" value="ECO:0007669"/>
    <property type="project" value="UniProtKB-KW"/>
</dbReference>
<feature type="region of interest" description="Disordered" evidence="7">
    <location>
        <begin position="1"/>
        <end position="54"/>
    </location>
</feature>
<dbReference type="GO" id="GO:0005634">
    <property type="term" value="C:nucleus"/>
    <property type="evidence" value="ECO:0007669"/>
    <property type="project" value="UniProtKB-SubCell"/>
</dbReference>
<feature type="domain" description="RAI1-like" evidence="8">
    <location>
        <begin position="294"/>
        <end position="473"/>
    </location>
</feature>
<dbReference type="Pfam" id="PF08652">
    <property type="entry name" value="RAI1"/>
    <property type="match status" value="2"/>
</dbReference>
<dbReference type="GO" id="GO:0000166">
    <property type="term" value="F:nucleotide binding"/>
    <property type="evidence" value="ECO:0007669"/>
    <property type="project" value="UniProtKB-KW"/>
</dbReference>
<feature type="domain" description="RAI1-like" evidence="8">
    <location>
        <begin position="70"/>
        <end position="242"/>
    </location>
</feature>
<dbReference type="GO" id="GO:0046872">
    <property type="term" value="F:metal ion binding"/>
    <property type="evidence" value="ECO:0007669"/>
    <property type="project" value="UniProtKB-KW"/>
</dbReference>
<comment type="catalytic activity">
    <reaction evidence="4">
        <text>a 5'-end triphospho-ribonucleoside in mRNA + H2O = a 5'-end phospho-ribonucleoside in mRNA + diphosphate + H(+)</text>
        <dbReference type="Rhea" id="RHEA:78683"/>
        <dbReference type="Rhea" id="RHEA-COMP:15692"/>
        <dbReference type="Rhea" id="RHEA-COMP:17164"/>
        <dbReference type="ChEBI" id="CHEBI:15377"/>
        <dbReference type="ChEBI" id="CHEBI:15378"/>
        <dbReference type="ChEBI" id="CHEBI:33019"/>
        <dbReference type="ChEBI" id="CHEBI:138282"/>
        <dbReference type="ChEBI" id="CHEBI:167618"/>
    </reaction>
    <physiologicalReaction direction="left-to-right" evidence="4">
        <dbReference type="Rhea" id="RHEA:78684"/>
    </physiologicalReaction>
</comment>
<name>A0A9P3HBW4_9FUNG</name>